<dbReference type="EMBL" id="MF768985">
    <property type="protein sequence ID" value="ATU83996.1"/>
    <property type="molecule type" value="Genomic_DNA"/>
</dbReference>
<name>A0A2D3I6G7_9VIRU</name>
<feature type="region of interest" description="Disordered" evidence="1">
    <location>
        <begin position="51"/>
        <end position="70"/>
    </location>
</feature>
<evidence type="ECO:0000256" key="1">
    <source>
        <dbReference type="SAM" id="MobiDB-lite"/>
    </source>
</evidence>
<organism evidence="2">
    <name type="scientific">White spot syndrome virus</name>
    <dbReference type="NCBI Taxonomy" id="342409"/>
    <lineage>
        <taxon>Viruses</taxon>
        <taxon>Viruses incertae sedis</taxon>
        <taxon>Naldaviricetes</taxon>
        <taxon>Nimaviridae</taxon>
        <taxon>Whispovirus</taxon>
    </lineage>
</organism>
<dbReference type="Proteomes" id="UP000267516">
    <property type="component" value="Segment"/>
</dbReference>
<protein>
    <submittedName>
        <fullName evidence="2">ORF285</fullName>
    </submittedName>
</protein>
<proteinExistence type="predicted"/>
<accession>A0A2D3I6G7</accession>
<sequence>MPVLLLQQNWIMSITGSHAHAPRGGGWLCPCIKSEVGTDYQTFSRKPWRKKVNEYRGGSESSQKRLPPRS</sequence>
<evidence type="ECO:0000313" key="2">
    <source>
        <dbReference type="EMBL" id="ATU83996.1"/>
    </source>
</evidence>
<reference evidence="2" key="1">
    <citation type="journal article" date="2018" name="Aquaculture">
        <title>Complete genome sequence of a white spot syndrome virus associated with a disease incursion in Australia.</title>
        <authorList>
            <person name="Oakey J."/>
            <person name="Smith C.S."/>
        </authorList>
    </citation>
    <scope>NUCLEOTIDE SEQUENCE [LARGE SCALE GENOMIC DNA]</scope>
    <source>
        <strain evidence="2">WSSV-AU</strain>
    </source>
</reference>